<accession>A0A2V5IM05</accession>
<dbReference type="CDD" id="cd09917">
    <property type="entry name" value="F-box_SF"/>
    <property type="match status" value="1"/>
</dbReference>
<evidence type="ECO:0000313" key="3">
    <source>
        <dbReference type="Proteomes" id="UP000248817"/>
    </source>
</evidence>
<protein>
    <recommendedName>
        <fullName evidence="1">F-box domain-containing protein</fullName>
    </recommendedName>
</protein>
<dbReference type="SUPFAM" id="SSF81383">
    <property type="entry name" value="F-box domain"/>
    <property type="match status" value="1"/>
</dbReference>
<dbReference type="Proteomes" id="UP000248817">
    <property type="component" value="Unassembled WGS sequence"/>
</dbReference>
<name>A0A2V5IM05_9EURO</name>
<dbReference type="Pfam" id="PF00646">
    <property type="entry name" value="F-box"/>
    <property type="match status" value="1"/>
</dbReference>
<dbReference type="InterPro" id="IPR036047">
    <property type="entry name" value="F-box-like_dom_sf"/>
</dbReference>
<reference evidence="2 3" key="1">
    <citation type="submission" date="2018-02" db="EMBL/GenBank/DDBJ databases">
        <title>The genomes of Aspergillus section Nigri reveals drivers in fungal speciation.</title>
        <authorList>
            <consortium name="DOE Joint Genome Institute"/>
            <person name="Vesth T.C."/>
            <person name="Nybo J."/>
            <person name="Theobald S."/>
            <person name="Brandl J."/>
            <person name="Frisvad J.C."/>
            <person name="Nielsen K.F."/>
            <person name="Lyhne E.K."/>
            <person name="Kogle M.E."/>
            <person name="Kuo A."/>
            <person name="Riley R."/>
            <person name="Clum A."/>
            <person name="Nolan M."/>
            <person name="Lipzen A."/>
            <person name="Salamov A."/>
            <person name="Henrissat B."/>
            <person name="Wiebenga A."/>
            <person name="De vries R.P."/>
            <person name="Grigoriev I.V."/>
            <person name="Mortensen U.H."/>
            <person name="Andersen M.R."/>
            <person name="Baker S.E."/>
        </authorList>
    </citation>
    <scope>NUCLEOTIDE SEQUENCE [LARGE SCALE GENOMIC DNA]</scope>
    <source>
        <strain evidence="2 3">CBS 114.80</strain>
    </source>
</reference>
<dbReference type="PROSITE" id="PS50181">
    <property type="entry name" value="FBOX"/>
    <property type="match status" value="1"/>
</dbReference>
<sequence>TSLITLPTEIHQLITQCLDFMSLIRLKMTCRHFSALIPPLSVEQMMKVEDSAVGRQRDLYTCRDCMRLLPRIRFADNMVKKKRARSAVEAGKRFCVDCGINPCKGT</sequence>
<proteinExistence type="predicted"/>
<feature type="non-terminal residue" evidence="2">
    <location>
        <position position="106"/>
    </location>
</feature>
<gene>
    <name evidence="2" type="ORF">BP00DRAFT_300247</name>
</gene>
<organism evidence="2 3">
    <name type="scientific">Aspergillus indologenus CBS 114.80</name>
    <dbReference type="NCBI Taxonomy" id="1450541"/>
    <lineage>
        <taxon>Eukaryota</taxon>
        <taxon>Fungi</taxon>
        <taxon>Dikarya</taxon>
        <taxon>Ascomycota</taxon>
        <taxon>Pezizomycotina</taxon>
        <taxon>Eurotiomycetes</taxon>
        <taxon>Eurotiomycetidae</taxon>
        <taxon>Eurotiales</taxon>
        <taxon>Aspergillaceae</taxon>
        <taxon>Aspergillus</taxon>
        <taxon>Aspergillus subgen. Circumdati</taxon>
    </lineage>
</organism>
<evidence type="ECO:0000259" key="1">
    <source>
        <dbReference type="PROSITE" id="PS50181"/>
    </source>
</evidence>
<dbReference type="EMBL" id="KZ825465">
    <property type="protein sequence ID" value="PYI36392.1"/>
    <property type="molecule type" value="Genomic_DNA"/>
</dbReference>
<evidence type="ECO:0000313" key="2">
    <source>
        <dbReference type="EMBL" id="PYI36392.1"/>
    </source>
</evidence>
<dbReference type="InterPro" id="IPR001810">
    <property type="entry name" value="F-box_dom"/>
</dbReference>
<dbReference type="AlphaFoldDB" id="A0A2V5IM05"/>
<feature type="non-terminal residue" evidence="2">
    <location>
        <position position="1"/>
    </location>
</feature>
<feature type="domain" description="F-box" evidence="1">
    <location>
        <begin position="1"/>
        <end position="48"/>
    </location>
</feature>
<keyword evidence="3" id="KW-1185">Reference proteome</keyword>